<protein>
    <submittedName>
        <fullName evidence="3">Thermopsin</fullName>
    </submittedName>
</protein>
<keyword evidence="4" id="KW-1185">Reference proteome</keyword>
<dbReference type="Proteomes" id="UP000003980">
    <property type="component" value="Unassembled WGS sequence"/>
</dbReference>
<feature type="region of interest" description="Disordered" evidence="1">
    <location>
        <begin position="518"/>
        <end position="566"/>
    </location>
</feature>
<dbReference type="InterPro" id="IPR007981">
    <property type="entry name" value="Peptidase_A5"/>
</dbReference>
<dbReference type="HOGENOM" id="CLU_465128_0_0_2"/>
<name>H2C7C6_9CREN</name>
<dbReference type="Pfam" id="PF05317">
    <property type="entry name" value="Thermopsin"/>
    <property type="match status" value="1"/>
</dbReference>
<organism evidence="3 4">
    <name type="scientific">Metallosphaera yellowstonensis MK1</name>
    <dbReference type="NCBI Taxonomy" id="671065"/>
    <lineage>
        <taxon>Archaea</taxon>
        <taxon>Thermoproteota</taxon>
        <taxon>Thermoprotei</taxon>
        <taxon>Sulfolobales</taxon>
        <taxon>Sulfolobaceae</taxon>
        <taxon>Metallosphaera</taxon>
    </lineage>
</organism>
<sequence length="612" mass="67262">MLRLFQLMTLTLSVFWILTFHSVALGTYTLPLGHYVFEQLPIKQPSIVEVSWNSTGNVSVMVMDQGQFTQFLNGSNPYQGAISLARSGTLLYLATQGTYYVVAYAYLQDVNVSLNYSVEPANVTFTLFPFYSEIYTLNLTYPFNLHVFFVSNSTLEVMISNLQNQTVFLSKGTHLSSGNFVNATLTLPAGEYNVKVSNLLNYTVPVYGFVTYSSVYPNPFSQSREYFPMGIASYGIYNRSGTPVPYTVRAPVVLGWVNVSSILAHDSSARILNVSPYSASLQLNVPLVVYTGQGNQTYWVQNVAEFLTNDSVLCYQSSVLNVTSVNATLTNNSITGRGAVYPPFQNGFYYTYITRNYTYHLPLSLELSVNVSVLQGLGVQLKFWVMVIQNGSQYPMKGLTFDSVLVKVPAKKAFLYVSGYQTPVSINYYDAELVFGGGGNGAIATFKQLNAYLALFYYNGSLRPFPSVYSFGGDTAEASTNVNVIYTGNFVLATVGNEDPAFLTNSFSPKLPVVHPNLVTNTTPQVSNTTNTSGPTKSTNTSSGTSKENTSVGVTNTTNVHPPMSASGSRNVVNEYLLVPVVILIVAVYLWFRRRGRRPTLNLGDSGLLCKL</sequence>
<feature type="transmembrane region" description="Helical" evidence="2">
    <location>
        <begin position="576"/>
        <end position="592"/>
    </location>
</feature>
<keyword evidence="2" id="KW-0812">Transmembrane</keyword>
<accession>H2C7C6</accession>
<keyword evidence="2" id="KW-1133">Transmembrane helix</keyword>
<dbReference type="EMBL" id="JH597770">
    <property type="protein sequence ID" value="EHP68052.1"/>
    <property type="molecule type" value="Genomic_DNA"/>
</dbReference>
<proteinExistence type="predicted"/>
<dbReference type="OrthoDB" id="34640at2157"/>
<gene>
    <name evidence="3" type="ORF">MetMK1DRAFT_00024750</name>
</gene>
<evidence type="ECO:0000256" key="1">
    <source>
        <dbReference type="SAM" id="MobiDB-lite"/>
    </source>
</evidence>
<dbReference type="eggNOG" id="arCOG03670">
    <property type="taxonomic scope" value="Archaea"/>
</dbReference>
<evidence type="ECO:0000313" key="4">
    <source>
        <dbReference type="Proteomes" id="UP000003980"/>
    </source>
</evidence>
<evidence type="ECO:0000313" key="3">
    <source>
        <dbReference type="EMBL" id="EHP68052.1"/>
    </source>
</evidence>
<dbReference type="AlphaFoldDB" id="H2C7C6"/>
<evidence type="ECO:0000256" key="2">
    <source>
        <dbReference type="SAM" id="Phobius"/>
    </source>
</evidence>
<keyword evidence="2" id="KW-0472">Membrane</keyword>
<dbReference type="RefSeq" id="WP_009074082.1">
    <property type="nucleotide sequence ID" value="NZ_JH597770.1"/>
</dbReference>
<reference evidence="3 4" key="1">
    <citation type="submission" date="2012-01" db="EMBL/GenBank/DDBJ databases">
        <title>Improved High-Quality Draft sequence of Metallosphaera yellowstonensis MK1.</title>
        <authorList>
            <consortium name="US DOE Joint Genome Institute"/>
            <person name="Lucas S."/>
            <person name="Han J."/>
            <person name="Cheng J.-F."/>
            <person name="Goodwin L."/>
            <person name="Pitluck S."/>
            <person name="Peters L."/>
            <person name="Teshima H."/>
            <person name="Detter J.C."/>
            <person name="Han C."/>
            <person name="Tapia R."/>
            <person name="Land M."/>
            <person name="Hauser L."/>
            <person name="Kyrpides N."/>
            <person name="Kozubal M."/>
            <person name="Macur R.E."/>
            <person name="Jay Z."/>
            <person name="Inskeep W."/>
            <person name="Woyke T."/>
        </authorList>
    </citation>
    <scope>NUCLEOTIDE SEQUENCE [LARGE SCALE GENOMIC DNA]</scope>
    <source>
        <strain evidence="3 4">MK1</strain>
    </source>
</reference>
<feature type="compositionally biased region" description="Low complexity" evidence="1">
    <location>
        <begin position="527"/>
        <end position="560"/>
    </location>
</feature>